<protein>
    <submittedName>
        <fullName evidence="5">Winged helix-turn-helix domain-containing protein</fullName>
    </submittedName>
</protein>
<keyword evidence="1 2" id="KW-0238">DNA-binding</keyword>
<dbReference type="EMBL" id="JAUFQC010000029">
    <property type="protein sequence ID" value="MDN3612651.1"/>
    <property type="molecule type" value="Genomic_DNA"/>
</dbReference>
<feature type="domain" description="OmpR/PhoB-type" evidence="4">
    <location>
        <begin position="1"/>
        <end position="100"/>
    </location>
</feature>
<keyword evidence="3" id="KW-0472">Membrane</keyword>
<reference evidence="6" key="1">
    <citation type="journal article" date="2019" name="Int. J. Syst. Evol. Microbiol.">
        <title>The Global Catalogue of Microorganisms (GCM) 10K type strain sequencing project: providing services to taxonomists for standard genome sequencing and annotation.</title>
        <authorList>
            <consortium name="The Broad Institute Genomics Platform"/>
            <consortium name="The Broad Institute Genome Sequencing Center for Infectious Disease"/>
            <person name="Wu L."/>
            <person name="Ma J."/>
        </authorList>
    </citation>
    <scope>NUCLEOTIDE SEQUENCE [LARGE SCALE GENOMIC DNA]</scope>
    <source>
        <strain evidence="6">CECT 7398</strain>
    </source>
</reference>
<comment type="caution">
    <text evidence="5">The sequence shown here is derived from an EMBL/GenBank/DDBJ whole genome shotgun (WGS) entry which is preliminary data.</text>
</comment>
<keyword evidence="6" id="KW-1185">Reference proteome</keyword>
<name>A0ABT8C211_9VIBR</name>
<dbReference type="InterPro" id="IPR036388">
    <property type="entry name" value="WH-like_DNA-bd_sf"/>
</dbReference>
<keyword evidence="3" id="KW-1133">Transmembrane helix</keyword>
<evidence type="ECO:0000313" key="5">
    <source>
        <dbReference type="EMBL" id="MDN3612651.1"/>
    </source>
</evidence>
<evidence type="ECO:0000256" key="3">
    <source>
        <dbReference type="SAM" id="Phobius"/>
    </source>
</evidence>
<evidence type="ECO:0000256" key="2">
    <source>
        <dbReference type="PROSITE-ProRule" id="PRU01091"/>
    </source>
</evidence>
<dbReference type="SUPFAM" id="SSF46894">
    <property type="entry name" value="C-terminal effector domain of the bipartite response regulators"/>
    <property type="match status" value="1"/>
</dbReference>
<organism evidence="5 6">
    <name type="scientific">Vibrio ostreicida</name>
    <dbReference type="NCBI Taxonomy" id="526588"/>
    <lineage>
        <taxon>Bacteria</taxon>
        <taxon>Pseudomonadati</taxon>
        <taxon>Pseudomonadota</taxon>
        <taxon>Gammaproteobacteria</taxon>
        <taxon>Vibrionales</taxon>
        <taxon>Vibrionaceae</taxon>
        <taxon>Vibrio</taxon>
    </lineage>
</organism>
<feature type="DNA-binding region" description="OmpR/PhoB-type" evidence="2">
    <location>
        <begin position="1"/>
        <end position="100"/>
    </location>
</feature>
<evidence type="ECO:0000256" key="1">
    <source>
        <dbReference type="ARBA" id="ARBA00023125"/>
    </source>
</evidence>
<evidence type="ECO:0000259" key="4">
    <source>
        <dbReference type="PROSITE" id="PS51755"/>
    </source>
</evidence>
<accession>A0ABT8C211</accession>
<dbReference type="InterPro" id="IPR001867">
    <property type="entry name" value="OmpR/PhoB-type_DNA-bd"/>
</dbReference>
<dbReference type="RefSeq" id="WP_290313443.1">
    <property type="nucleotide sequence ID" value="NZ_JAUFQC010000029.1"/>
</dbReference>
<dbReference type="Gene3D" id="1.10.10.10">
    <property type="entry name" value="Winged helix-like DNA-binding domain superfamily/Winged helix DNA-binding domain"/>
    <property type="match status" value="1"/>
</dbReference>
<dbReference type="SMART" id="SM00862">
    <property type="entry name" value="Trans_reg_C"/>
    <property type="match status" value="1"/>
</dbReference>
<gene>
    <name evidence="5" type="ORF">QWZ16_23990</name>
</gene>
<dbReference type="Proteomes" id="UP001238540">
    <property type="component" value="Unassembled WGS sequence"/>
</dbReference>
<proteinExistence type="predicted"/>
<keyword evidence="3" id="KW-0812">Transmembrane</keyword>
<dbReference type="PROSITE" id="PS51755">
    <property type="entry name" value="OMPR_PHOB"/>
    <property type="match status" value="1"/>
</dbReference>
<feature type="transmembrane region" description="Helical" evidence="3">
    <location>
        <begin position="145"/>
        <end position="164"/>
    </location>
</feature>
<dbReference type="InterPro" id="IPR016032">
    <property type="entry name" value="Sig_transdc_resp-reg_C-effctor"/>
</dbReference>
<sequence length="235" mass="26723">MKKLAISNLVLDLSARKLSNSQHNCVTLRPLSFEVLLLLIKNQGEPVKREVIYEQCWPQRIVTDQALTNVISELRRHLVTLKAQGISIKTISKVGYYIELDDRVPIASLPTETKTNGFESPTNNTLPVLPKFDFTGMVNERLTPLVLQCMVAVLACVCAGLFVFKPFEQRPDFADPSQYQRADFRGSFILSQRKSTQVLTRKHQKNHQCLPIAKLSNYGLFAYPQLPLRTEYACR</sequence>
<dbReference type="Pfam" id="PF00486">
    <property type="entry name" value="Trans_reg_C"/>
    <property type="match status" value="1"/>
</dbReference>
<dbReference type="CDD" id="cd00383">
    <property type="entry name" value="trans_reg_C"/>
    <property type="match status" value="1"/>
</dbReference>
<evidence type="ECO:0000313" key="6">
    <source>
        <dbReference type="Proteomes" id="UP001238540"/>
    </source>
</evidence>